<evidence type="ECO:0000259" key="2">
    <source>
        <dbReference type="Pfam" id="PF01551"/>
    </source>
</evidence>
<evidence type="ECO:0000313" key="3">
    <source>
        <dbReference type="EMBL" id="MBR7824892.1"/>
    </source>
</evidence>
<protein>
    <submittedName>
        <fullName evidence="3">M23 family metallopeptidase</fullName>
    </submittedName>
</protein>
<dbReference type="RefSeq" id="WP_212516046.1">
    <property type="nucleotide sequence ID" value="NZ_JAGSOH010000002.1"/>
</dbReference>
<keyword evidence="1" id="KW-0732">Signal</keyword>
<comment type="caution">
    <text evidence="3">The sequence shown here is derived from an EMBL/GenBank/DDBJ whole genome shotgun (WGS) entry which is preliminary data.</text>
</comment>
<evidence type="ECO:0000313" key="4">
    <source>
        <dbReference type="Proteomes" id="UP000676325"/>
    </source>
</evidence>
<dbReference type="InterPro" id="IPR016047">
    <property type="entry name" value="M23ase_b-sheet_dom"/>
</dbReference>
<evidence type="ECO:0000256" key="1">
    <source>
        <dbReference type="SAM" id="SignalP"/>
    </source>
</evidence>
<dbReference type="EMBL" id="JAGSOH010000002">
    <property type="protein sequence ID" value="MBR7824892.1"/>
    <property type="molecule type" value="Genomic_DNA"/>
</dbReference>
<dbReference type="InterPro" id="IPR050570">
    <property type="entry name" value="Cell_wall_metabolism_enzyme"/>
</dbReference>
<dbReference type="GO" id="GO:0004222">
    <property type="term" value="F:metalloendopeptidase activity"/>
    <property type="evidence" value="ECO:0007669"/>
    <property type="project" value="TreeGrafter"/>
</dbReference>
<dbReference type="PANTHER" id="PTHR21666">
    <property type="entry name" value="PEPTIDASE-RELATED"/>
    <property type="match status" value="1"/>
</dbReference>
<keyword evidence="4" id="KW-1185">Reference proteome</keyword>
<accession>A0A941IGQ2</accession>
<gene>
    <name evidence="3" type="ORF">KDK95_01125</name>
</gene>
<feature type="signal peptide" evidence="1">
    <location>
        <begin position="1"/>
        <end position="16"/>
    </location>
</feature>
<dbReference type="InterPro" id="IPR011055">
    <property type="entry name" value="Dup_hybrid_motif"/>
</dbReference>
<dbReference type="CDD" id="cd12797">
    <property type="entry name" value="M23_peptidase"/>
    <property type="match status" value="1"/>
</dbReference>
<dbReference type="SUPFAM" id="SSF51261">
    <property type="entry name" value="Duplicated hybrid motif"/>
    <property type="match status" value="1"/>
</dbReference>
<dbReference type="Gene3D" id="2.70.70.10">
    <property type="entry name" value="Glucose Permease (Domain IIA)"/>
    <property type="match status" value="1"/>
</dbReference>
<dbReference type="AlphaFoldDB" id="A0A941IGQ2"/>
<feature type="domain" description="M23ase beta-sheet core" evidence="2">
    <location>
        <begin position="69"/>
        <end position="152"/>
    </location>
</feature>
<name>A0A941IGQ2_9ACTN</name>
<organism evidence="3 4">
    <name type="scientific">Actinospica acidithermotolerans</name>
    <dbReference type="NCBI Taxonomy" id="2828514"/>
    <lineage>
        <taxon>Bacteria</taxon>
        <taxon>Bacillati</taxon>
        <taxon>Actinomycetota</taxon>
        <taxon>Actinomycetes</taxon>
        <taxon>Catenulisporales</taxon>
        <taxon>Actinospicaceae</taxon>
        <taxon>Actinospica</taxon>
    </lineage>
</organism>
<reference evidence="3" key="1">
    <citation type="submission" date="2021-04" db="EMBL/GenBank/DDBJ databases">
        <title>Genome based classification of Actinospica acidithermotolerans sp. nov., an actinobacterium isolated from an Indonesian hot spring.</title>
        <authorList>
            <person name="Kusuma A.B."/>
            <person name="Putra K.E."/>
            <person name="Nafisah S."/>
            <person name="Loh J."/>
            <person name="Nouioui I."/>
            <person name="Goodfellow M."/>
        </authorList>
    </citation>
    <scope>NUCLEOTIDE SEQUENCE</scope>
    <source>
        <strain evidence="3">MGRD01-02</strain>
    </source>
</reference>
<feature type="chain" id="PRO_5039323527" evidence="1">
    <location>
        <begin position="17"/>
        <end position="185"/>
    </location>
</feature>
<sequence length="185" mass="18966">MRVLITLMTVAASAFAAVSSTGSAAVGDPPCAPTNNDTVWRWPLERPDVRAGPTVLRPFEPPAHRWDAGHRGVDLAGRLGDPVRAAGSGVVLYAGRLVDRGVVVIGHGVLRTSYEPVASSVPVGATVAPGEQVGTLEAGHCAASPCLHWGLLSGHGHGTAYFDPLLLLGCGQVRLEPVMAGPGTG</sequence>
<dbReference type="PANTHER" id="PTHR21666:SF270">
    <property type="entry name" value="MUREIN HYDROLASE ACTIVATOR ENVC"/>
    <property type="match status" value="1"/>
</dbReference>
<proteinExistence type="predicted"/>
<dbReference type="Proteomes" id="UP000676325">
    <property type="component" value="Unassembled WGS sequence"/>
</dbReference>
<dbReference type="Pfam" id="PF01551">
    <property type="entry name" value="Peptidase_M23"/>
    <property type="match status" value="1"/>
</dbReference>